<name>A0A0E9QIX1_ANGAN</name>
<organism evidence="1">
    <name type="scientific">Anguilla anguilla</name>
    <name type="common">European freshwater eel</name>
    <name type="synonym">Muraena anguilla</name>
    <dbReference type="NCBI Taxonomy" id="7936"/>
    <lineage>
        <taxon>Eukaryota</taxon>
        <taxon>Metazoa</taxon>
        <taxon>Chordata</taxon>
        <taxon>Craniata</taxon>
        <taxon>Vertebrata</taxon>
        <taxon>Euteleostomi</taxon>
        <taxon>Actinopterygii</taxon>
        <taxon>Neopterygii</taxon>
        <taxon>Teleostei</taxon>
        <taxon>Anguilliformes</taxon>
        <taxon>Anguillidae</taxon>
        <taxon>Anguilla</taxon>
    </lineage>
</organism>
<accession>A0A0E9QIX1</accession>
<sequence length="61" mass="7019">MWVLTFLLVHRELFKKNSTCVDGLWLFTLDINYPCGMTLRLESMPAHTEGDGLGSSDWLCR</sequence>
<dbReference type="EMBL" id="GBXM01092534">
    <property type="protein sequence ID" value="JAH16043.1"/>
    <property type="molecule type" value="Transcribed_RNA"/>
</dbReference>
<evidence type="ECO:0000313" key="1">
    <source>
        <dbReference type="EMBL" id="JAH16043.1"/>
    </source>
</evidence>
<proteinExistence type="predicted"/>
<reference evidence="1" key="2">
    <citation type="journal article" date="2015" name="Fish Shellfish Immunol.">
        <title>Early steps in the European eel (Anguilla anguilla)-Vibrio vulnificus interaction in the gills: Role of the RtxA13 toxin.</title>
        <authorList>
            <person name="Callol A."/>
            <person name="Pajuelo D."/>
            <person name="Ebbesson L."/>
            <person name="Teles M."/>
            <person name="MacKenzie S."/>
            <person name="Amaro C."/>
        </authorList>
    </citation>
    <scope>NUCLEOTIDE SEQUENCE</scope>
</reference>
<reference evidence="1" key="1">
    <citation type="submission" date="2014-11" db="EMBL/GenBank/DDBJ databases">
        <authorList>
            <person name="Amaro Gonzalez C."/>
        </authorList>
    </citation>
    <scope>NUCLEOTIDE SEQUENCE</scope>
</reference>
<protein>
    <submittedName>
        <fullName evidence="1">Uncharacterized protein</fullName>
    </submittedName>
</protein>
<dbReference type="AlphaFoldDB" id="A0A0E9QIX1"/>